<dbReference type="AlphaFoldDB" id="A0A9W6WIQ1"/>
<dbReference type="PROSITE" id="PS50088">
    <property type="entry name" value="ANK_REPEAT"/>
    <property type="match status" value="1"/>
</dbReference>
<dbReference type="InterPro" id="IPR011333">
    <property type="entry name" value="SKP1/BTB/POZ_sf"/>
</dbReference>
<dbReference type="Pfam" id="PF00651">
    <property type="entry name" value="BTB"/>
    <property type="match status" value="1"/>
</dbReference>
<dbReference type="SUPFAM" id="SSF48403">
    <property type="entry name" value="Ankyrin repeat"/>
    <property type="match status" value="1"/>
</dbReference>
<evidence type="ECO:0000259" key="2">
    <source>
        <dbReference type="PROSITE" id="PS50097"/>
    </source>
</evidence>
<dbReference type="InterPro" id="IPR000210">
    <property type="entry name" value="BTB/POZ_dom"/>
</dbReference>
<reference evidence="3" key="1">
    <citation type="submission" date="2023-04" db="EMBL/GenBank/DDBJ databases">
        <title>Candida boidinii NBRC 10035.</title>
        <authorList>
            <person name="Ichikawa N."/>
            <person name="Sato H."/>
            <person name="Tonouchi N."/>
        </authorList>
    </citation>
    <scope>NUCLEOTIDE SEQUENCE</scope>
    <source>
        <strain evidence="3">NBRC 10035</strain>
    </source>
</reference>
<dbReference type="Gene3D" id="3.30.710.10">
    <property type="entry name" value="Potassium Channel Kv1.1, Chain A"/>
    <property type="match status" value="1"/>
</dbReference>
<protein>
    <submittedName>
        <fullName evidence="3">Unnamed protein product</fullName>
    </submittedName>
</protein>
<organism evidence="3 4">
    <name type="scientific">Candida boidinii</name>
    <name type="common">Yeast</name>
    <dbReference type="NCBI Taxonomy" id="5477"/>
    <lineage>
        <taxon>Eukaryota</taxon>
        <taxon>Fungi</taxon>
        <taxon>Dikarya</taxon>
        <taxon>Ascomycota</taxon>
        <taxon>Saccharomycotina</taxon>
        <taxon>Pichiomycetes</taxon>
        <taxon>Pichiales</taxon>
        <taxon>Pichiaceae</taxon>
        <taxon>Ogataea</taxon>
        <taxon>Ogataea/Candida clade</taxon>
    </lineage>
</organism>
<dbReference type="EMBL" id="BSXN01001663">
    <property type="protein sequence ID" value="GME74009.1"/>
    <property type="molecule type" value="Genomic_DNA"/>
</dbReference>
<dbReference type="Gene3D" id="1.25.40.20">
    <property type="entry name" value="Ankyrin repeat-containing domain"/>
    <property type="match status" value="1"/>
</dbReference>
<dbReference type="CDD" id="cd18186">
    <property type="entry name" value="BTB_POZ_ZBTB_KLHL-like"/>
    <property type="match status" value="1"/>
</dbReference>
<feature type="repeat" description="ANK" evidence="1">
    <location>
        <begin position="41"/>
        <end position="73"/>
    </location>
</feature>
<evidence type="ECO:0000256" key="1">
    <source>
        <dbReference type="PROSITE-ProRule" id="PRU00023"/>
    </source>
</evidence>
<keyword evidence="4" id="KW-1185">Reference proteome</keyword>
<proteinExistence type="predicted"/>
<dbReference type="PROSITE" id="PS50297">
    <property type="entry name" value="ANK_REP_REGION"/>
    <property type="match status" value="1"/>
</dbReference>
<dbReference type="InterPro" id="IPR036770">
    <property type="entry name" value="Ankyrin_rpt-contain_sf"/>
</dbReference>
<keyword evidence="1" id="KW-0040">ANK repeat</keyword>
<dbReference type="InterPro" id="IPR002110">
    <property type="entry name" value="Ankyrin_rpt"/>
</dbReference>
<dbReference type="SUPFAM" id="SSF54695">
    <property type="entry name" value="POZ domain"/>
    <property type="match status" value="1"/>
</dbReference>
<comment type="caution">
    <text evidence="3">The sequence shown here is derived from an EMBL/GenBank/DDBJ whole genome shotgun (WGS) entry which is preliminary data.</text>
</comment>
<name>A0A9W6WIQ1_CANBO</name>
<evidence type="ECO:0000313" key="4">
    <source>
        <dbReference type="Proteomes" id="UP001165120"/>
    </source>
</evidence>
<dbReference type="PROSITE" id="PS50097">
    <property type="entry name" value="BTB"/>
    <property type="match status" value="1"/>
</dbReference>
<accession>A0A9W6WIQ1</accession>
<dbReference type="Pfam" id="PF13637">
    <property type="entry name" value="Ank_4"/>
    <property type="match status" value="1"/>
</dbReference>
<gene>
    <name evidence="3" type="ORF">Cboi02_000425600</name>
</gene>
<evidence type="ECO:0000313" key="3">
    <source>
        <dbReference type="EMBL" id="GME74009.1"/>
    </source>
</evidence>
<feature type="domain" description="BTB" evidence="2">
    <location>
        <begin position="115"/>
        <end position="176"/>
    </location>
</feature>
<sequence length="291" mass="33848">MDGSTDKNFKALCASLWSGNIEKVKEYVESGTNLNQFENDNGYNPLKIASFTNNSELVSYLLENGAQYPDSTSIRDIEQLTQIRNIGRYYSFNDNNLYASHFKRLRLGNFGFTTFDIGLTYKGLLCYKLNRSILSISSKVFKDLLVPGGDWSDKDVVELTDRFKKSSYDFLFKFIYLEKNYDFTDIDRDDFKEMAKYYKLPTLISLINHHDGVDCQSKYNYLNEELVFKSMVEIRKLKLRDILHQSVFKNKLVIHMDNVVSELGSNEIGGQYHITDKEKKNLLKSEDTFQK</sequence>
<dbReference type="Proteomes" id="UP001165120">
    <property type="component" value="Unassembled WGS sequence"/>
</dbReference>